<accession>A0A2K9DAK4</accession>
<reference evidence="1 2" key="1">
    <citation type="submission" date="2017-12" db="EMBL/GenBank/DDBJ databases">
        <title>Isolation and characterization of estrogens degradatiion strain Microbacterium hominis SJTG1.</title>
        <authorList>
            <person name="Xiong W."/>
            <person name="Yin C."/>
            <person name="Zheng D."/>
            <person name="Liang R."/>
        </authorList>
    </citation>
    <scope>NUCLEOTIDE SEQUENCE [LARGE SCALE GENOMIC DNA]</scope>
    <source>
        <strain evidence="1 2">SJTG1</strain>
    </source>
</reference>
<protein>
    <submittedName>
        <fullName evidence="1">Uncharacterized protein</fullName>
    </submittedName>
</protein>
<evidence type="ECO:0000313" key="2">
    <source>
        <dbReference type="Proteomes" id="UP000233276"/>
    </source>
</evidence>
<dbReference type="AlphaFoldDB" id="A0A2K9DAK4"/>
<name>A0A2K9DAK4_9MICO</name>
<proteinExistence type="predicted"/>
<gene>
    <name evidence="1" type="ORF">CXR34_10905</name>
</gene>
<dbReference type="RefSeq" id="WP_101306399.1">
    <property type="nucleotide sequence ID" value="NZ_CP025299.1"/>
</dbReference>
<sequence>MKIDPLHLVDVLVYLVILNLTAEFVPGVITESFAVSLATAVMLKLVLELVLRIKKRVVARLRAASTAARRVTSIVMLVLILPGSKFVVLWLEDLLFGDAVSLGGFWSVTLLVLGLTAARAGVRRAIAPGRSTT</sequence>
<organism evidence="1 2">
    <name type="scientific">Microbacterium hominis</name>
    <dbReference type="NCBI Taxonomy" id="162426"/>
    <lineage>
        <taxon>Bacteria</taxon>
        <taxon>Bacillati</taxon>
        <taxon>Actinomycetota</taxon>
        <taxon>Actinomycetes</taxon>
        <taxon>Micrococcales</taxon>
        <taxon>Microbacteriaceae</taxon>
        <taxon>Microbacterium</taxon>
    </lineage>
</organism>
<dbReference type="KEGG" id="mhos:CXR34_10905"/>
<dbReference type="EMBL" id="CP025299">
    <property type="protein sequence ID" value="AUG29902.1"/>
    <property type="molecule type" value="Genomic_DNA"/>
</dbReference>
<evidence type="ECO:0000313" key="1">
    <source>
        <dbReference type="EMBL" id="AUG29902.1"/>
    </source>
</evidence>
<dbReference type="Proteomes" id="UP000233276">
    <property type="component" value="Chromosome"/>
</dbReference>